<feature type="domain" description="GGDEF" evidence="3">
    <location>
        <begin position="73"/>
        <end position="208"/>
    </location>
</feature>
<dbReference type="PROSITE" id="PS50887">
    <property type="entry name" value="GGDEF"/>
    <property type="match status" value="1"/>
</dbReference>
<evidence type="ECO:0000256" key="1">
    <source>
        <dbReference type="SAM" id="Coils"/>
    </source>
</evidence>
<dbReference type="RefSeq" id="WP_168078663.1">
    <property type="nucleotide sequence ID" value="NZ_BAAAQJ010000012.1"/>
</dbReference>
<accession>A0A8J3LL75</accession>
<dbReference type="InterPro" id="IPR000160">
    <property type="entry name" value="GGDEF_dom"/>
</dbReference>
<comment type="caution">
    <text evidence="4">The sequence shown here is derived from an EMBL/GenBank/DDBJ whole genome shotgun (WGS) entry which is preliminary data.</text>
</comment>
<keyword evidence="5" id="KW-1185">Reference proteome</keyword>
<dbReference type="InterPro" id="IPR043128">
    <property type="entry name" value="Rev_trsase/Diguanyl_cyclase"/>
</dbReference>
<dbReference type="NCBIfam" id="TIGR00254">
    <property type="entry name" value="GGDEF"/>
    <property type="match status" value="1"/>
</dbReference>
<sequence length="249" mass="26430">MEILSPTVRIDADPQQTALDVEVELARLRAQVARLEAERAALRWAVGHDDLTGLANRRRFHRLASALLRASVRPAAVIVLDLNGFKPINDRLGHDTGDRVLCVVARRLSHCVGDDLAARLGGDEFAAVLTCPDPHHGKQWWKPAVTTLSATIAEPMAVAGHTVAVTASIGVAPAHGDAQVADLLREADQAMYQAKASGSRHSVWGADPADAGEGTCQPRAAPQARSAAHGHPPPLGPRILEFAIVPSSQ</sequence>
<name>A0A8J3LL75_9ACTN</name>
<evidence type="ECO:0000313" key="4">
    <source>
        <dbReference type="EMBL" id="GIG73394.1"/>
    </source>
</evidence>
<dbReference type="PANTHER" id="PTHR46663:SF2">
    <property type="entry name" value="GGDEF DOMAIN-CONTAINING PROTEIN"/>
    <property type="match status" value="1"/>
</dbReference>
<dbReference type="InterPro" id="IPR052163">
    <property type="entry name" value="DGC-Regulatory_Protein"/>
</dbReference>
<dbReference type="AlphaFoldDB" id="A0A8J3LL75"/>
<gene>
    <name evidence="4" type="ORF">Pfl04_17980</name>
</gene>
<reference evidence="4" key="1">
    <citation type="submission" date="2021-01" db="EMBL/GenBank/DDBJ databases">
        <title>Whole genome shotgun sequence of Planosporangium flavigriseum NBRC 105377.</title>
        <authorList>
            <person name="Komaki H."/>
            <person name="Tamura T."/>
        </authorList>
    </citation>
    <scope>NUCLEOTIDE SEQUENCE</scope>
    <source>
        <strain evidence="4">NBRC 105377</strain>
    </source>
</reference>
<evidence type="ECO:0000256" key="2">
    <source>
        <dbReference type="SAM" id="MobiDB-lite"/>
    </source>
</evidence>
<dbReference type="InterPro" id="IPR029787">
    <property type="entry name" value="Nucleotide_cyclase"/>
</dbReference>
<proteinExistence type="predicted"/>
<dbReference type="Pfam" id="PF00990">
    <property type="entry name" value="GGDEF"/>
    <property type="match status" value="1"/>
</dbReference>
<organism evidence="4 5">
    <name type="scientific">Planosporangium flavigriseum</name>
    <dbReference type="NCBI Taxonomy" id="373681"/>
    <lineage>
        <taxon>Bacteria</taxon>
        <taxon>Bacillati</taxon>
        <taxon>Actinomycetota</taxon>
        <taxon>Actinomycetes</taxon>
        <taxon>Micromonosporales</taxon>
        <taxon>Micromonosporaceae</taxon>
        <taxon>Planosporangium</taxon>
    </lineage>
</organism>
<evidence type="ECO:0000313" key="5">
    <source>
        <dbReference type="Proteomes" id="UP000653674"/>
    </source>
</evidence>
<dbReference type="PANTHER" id="PTHR46663">
    <property type="entry name" value="DIGUANYLATE CYCLASE DGCT-RELATED"/>
    <property type="match status" value="1"/>
</dbReference>
<dbReference type="Proteomes" id="UP000653674">
    <property type="component" value="Unassembled WGS sequence"/>
</dbReference>
<feature type="coiled-coil region" evidence="1">
    <location>
        <begin position="18"/>
        <end position="45"/>
    </location>
</feature>
<dbReference type="SUPFAM" id="SSF55073">
    <property type="entry name" value="Nucleotide cyclase"/>
    <property type="match status" value="1"/>
</dbReference>
<feature type="region of interest" description="Disordered" evidence="2">
    <location>
        <begin position="198"/>
        <end position="237"/>
    </location>
</feature>
<dbReference type="Gene3D" id="3.30.70.270">
    <property type="match status" value="1"/>
</dbReference>
<dbReference type="EMBL" id="BONU01000009">
    <property type="protein sequence ID" value="GIG73394.1"/>
    <property type="molecule type" value="Genomic_DNA"/>
</dbReference>
<evidence type="ECO:0000259" key="3">
    <source>
        <dbReference type="PROSITE" id="PS50887"/>
    </source>
</evidence>
<dbReference type="CDD" id="cd01949">
    <property type="entry name" value="GGDEF"/>
    <property type="match status" value="1"/>
</dbReference>
<feature type="compositionally biased region" description="Low complexity" evidence="2">
    <location>
        <begin position="217"/>
        <end position="227"/>
    </location>
</feature>
<keyword evidence="1" id="KW-0175">Coiled coil</keyword>
<dbReference type="SMART" id="SM00267">
    <property type="entry name" value="GGDEF"/>
    <property type="match status" value="1"/>
</dbReference>
<protein>
    <recommendedName>
        <fullName evidence="3">GGDEF domain-containing protein</fullName>
    </recommendedName>
</protein>